<dbReference type="AlphaFoldDB" id="A0A4Y0BQX2"/>
<keyword evidence="3" id="KW-0862">Zinc</keyword>
<dbReference type="VEuPathDB" id="VectorBase:AFUN2_005190"/>
<feature type="compositionally biased region" description="Basic and acidic residues" evidence="4">
    <location>
        <begin position="101"/>
        <end position="122"/>
    </location>
</feature>
<dbReference type="GO" id="GO:0030018">
    <property type="term" value="C:Z disc"/>
    <property type="evidence" value="ECO:0007669"/>
    <property type="project" value="TreeGrafter"/>
</dbReference>
<keyword evidence="3" id="KW-0479">Metal-binding</keyword>
<evidence type="ECO:0000256" key="1">
    <source>
        <dbReference type="ARBA" id="ARBA00004496"/>
    </source>
</evidence>
<feature type="compositionally biased region" description="Basic and acidic residues" evidence="4">
    <location>
        <begin position="140"/>
        <end position="168"/>
    </location>
</feature>
<accession>A0A4Y0BQX2</accession>
<protein>
    <submittedName>
        <fullName evidence="6">PDZ domain-containing protein</fullName>
    </submittedName>
</protein>
<dbReference type="InterPro" id="IPR001478">
    <property type="entry name" value="PDZ"/>
</dbReference>
<dbReference type="GO" id="GO:0030036">
    <property type="term" value="P:actin cytoskeleton organization"/>
    <property type="evidence" value="ECO:0007669"/>
    <property type="project" value="TreeGrafter"/>
</dbReference>
<feature type="region of interest" description="Disordered" evidence="4">
    <location>
        <begin position="101"/>
        <end position="169"/>
    </location>
</feature>
<dbReference type="GO" id="GO:0051371">
    <property type="term" value="F:muscle alpha-actinin binding"/>
    <property type="evidence" value="ECO:0007669"/>
    <property type="project" value="TreeGrafter"/>
</dbReference>
<keyword evidence="3" id="KW-0440">LIM domain</keyword>
<evidence type="ECO:0000256" key="3">
    <source>
        <dbReference type="ARBA" id="ARBA00023038"/>
    </source>
</evidence>
<dbReference type="Pfam" id="PF00595">
    <property type="entry name" value="PDZ"/>
    <property type="match status" value="1"/>
</dbReference>
<dbReference type="FunFam" id="2.30.42.10:FF:000055">
    <property type="entry name" value="PDZ and LIM domain protein 3"/>
    <property type="match status" value="1"/>
</dbReference>
<organism evidence="6">
    <name type="scientific">Anopheles funestus</name>
    <name type="common">African malaria mosquito</name>
    <dbReference type="NCBI Taxonomy" id="62324"/>
    <lineage>
        <taxon>Eukaryota</taxon>
        <taxon>Metazoa</taxon>
        <taxon>Ecdysozoa</taxon>
        <taxon>Arthropoda</taxon>
        <taxon>Hexapoda</taxon>
        <taxon>Insecta</taxon>
        <taxon>Pterygota</taxon>
        <taxon>Neoptera</taxon>
        <taxon>Endopterygota</taxon>
        <taxon>Diptera</taxon>
        <taxon>Nematocera</taxon>
        <taxon>Culicoidea</taxon>
        <taxon>Culicidae</taxon>
        <taxon>Anophelinae</taxon>
        <taxon>Anopheles</taxon>
    </lineage>
</organism>
<evidence type="ECO:0000313" key="6">
    <source>
        <dbReference type="EnsemblMetazoa" id="AFUN022258-PA"/>
    </source>
</evidence>
<dbReference type="SMART" id="SM00228">
    <property type="entry name" value="PDZ"/>
    <property type="match status" value="1"/>
</dbReference>
<dbReference type="PANTHER" id="PTHR24214">
    <property type="entry name" value="PDZ AND LIM DOMAIN PROTEIN ZASP"/>
    <property type="match status" value="1"/>
</dbReference>
<evidence type="ECO:0000256" key="2">
    <source>
        <dbReference type="ARBA" id="ARBA00022490"/>
    </source>
</evidence>
<dbReference type="Gene3D" id="2.30.42.10">
    <property type="match status" value="1"/>
</dbReference>
<name>A0A4Y0BQX2_ANOFN</name>
<feature type="compositionally biased region" description="Acidic residues" evidence="4">
    <location>
        <begin position="288"/>
        <end position="308"/>
    </location>
</feature>
<dbReference type="STRING" id="62324.A0A4Y0BQX2"/>
<dbReference type="PANTHER" id="PTHR24214:SF38">
    <property type="entry name" value="PDZ AND LIM DOMAIN PROTEIN ZASP-RELATED"/>
    <property type="match status" value="1"/>
</dbReference>
<feature type="region of interest" description="Disordered" evidence="4">
    <location>
        <begin position="285"/>
        <end position="310"/>
    </location>
</feature>
<evidence type="ECO:0000256" key="4">
    <source>
        <dbReference type="SAM" id="MobiDB-lite"/>
    </source>
</evidence>
<comment type="subcellular location">
    <subcellularLocation>
        <location evidence="1">Cytoplasm</location>
    </subcellularLocation>
</comment>
<dbReference type="PROSITE" id="PS50106">
    <property type="entry name" value="PDZ"/>
    <property type="match status" value="1"/>
</dbReference>
<dbReference type="GO" id="GO:0003779">
    <property type="term" value="F:actin binding"/>
    <property type="evidence" value="ECO:0007669"/>
    <property type="project" value="TreeGrafter"/>
</dbReference>
<sequence length="375" mass="41988">MPEFVIEKRNIPVLTVSSRDGPVVNENGDNPLGFRITGGADFEMPITVFQVSEGSPAQKAGLKLGDQILKINGADASAMRLATAQSVIKQAGEQLQMIVAKDDEKNRTAEEQGEPKETREVKFVGNEQQPAADVTNKPAPEPKSDERVPCDSRRSSFDSMSSHDHRSLSCDSCDSLSVLAVEQQLRQMQQQLNEISVIPMQIQATLSFLTQTLSKFAPPEVQRQLPEALRASTKQATDEMDEFVNGTEATPTDTTDDGDVTEEEAYAITLESLFDESEVLETIPFRGDDDDGQSWEEVDTPEEPEINEEERSRIEKLERIIKLQKTWPWSQKEKPIHKRSNCHLVPSVALERSKIKQLTNMDSLPFYKHGYLTRV</sequence>
<dbReference type="GO" id="GO:0031941">
    <property type="term" value="C:filamentous actin"/>
    <property type="evidence" value="ECO:0007669"/>
    <property type="project" value="TreeGrafter"/>
</dbReference>
<dbReference type="GO" id="GO:0005912">
    <property type="term" value="C:adherens junction"/>
    <property type="evidence" value="ECO:0007669"/>
    <property type="project" value="TreeGrafter"/>
</dbReference>
<proteinExistence type="predicted"/>
<reference evidence="6" key="1">
    <citation type="submission" date="2020-05" db="UniProtKB">
        <authorList>
            <consortium name="EnsemblMetazoa"/>
        </authorList>
    </citation>
    <scope>IDENTIFICATION</scope>
    <source>
        <strain evidence="6">FUMOZ</strain>
    </source>
</reference>
<dbReference type="InterPro" id="IPR036034">
    <property type="entry name" value="PDZ_sf"/>
</dbReference>
<dbReference type="GO" id="GO:0061061">
    <property type="term" value="P:muscle structure development"/>
    <property type="evidence" value="ECO:0007669"/>
    <property type="project" value="TreeGrafter"/>
</dbReference>
<evidence type="ECO:0000259" key="5">
    <source>
        <dbReference type="PROSITE" id="PS50106"/>
    </source>
</evidence>
<dbReference type="SUPFAM" id="SSF50156">
    <property type="entry name" value="PDZ domain-like"/>
    <property type="match status" value="1"/>
</dbReference>
<feature type="domain" description="PDZ" evidence="5">
    <location>
        <begin position="25"/>
        <end position="103"/>
    </location>
</feature>
<dbReference type="InterPro" id="IPR050604">
    <property type="entry name" value="PDZ-LIM_domain"/>
</dbReference>
<dbReference type="VEuPathDB" id="VectorBase:AFUN2_009772"/>
<keyword evidence="2" id="KW-0963">Cytoplasm</keyword>
<dbReference type="EnsemblMetazoa" id="AFUN022258-RA">
    <property type="protein sequence ID" value="AFUN022258-PA"/>
    <property type="gene ID" value="AFUN022258"/>
</dbReference>
<dbReference type="GO" id="GO:0001725">
    <property type="term" value="C:stress fiber"/>
    <property type="evidence" value="ECO:0007669"/>
    <property type="project" value="TreeGrafter"/>
</dbReference>
<dbReference type="VEuPathDB" id="VectorBase:AFUN022258"/>